<evidence type="ECO:0000256" key="6">
    <source>
        <dbReference type="ARBA" id="ARBA00022777"/>
    </source>
</evidence>
<dbReference type="Gene3D" id="3.30.565.10">
    <property type="entry name" value="Histidine kinase-like ATPase, C-terminal domain"/>
    <property type="match status" value="1"/>
</dbReference>
<dbReference type="Proteomes" id="UP001145799">
    <property type="component" value="Unassembled WGS sequence"/>
</dbReference>
<evidence type="ECO:0000313" key="11">
    <source>
        <dbReference type="EMBL" id="MDA1388358.1"/>
    </source>
</evidence>
<keyword evidence="8" id="KW-0902">Two-component regulatory system</keyword>
<evidence type="ECO:0000256" key="5">
    <source>
        <dbReference type="ARBA" id="ARBA00022741"/>
    </source>
</evidence>
<evidence type="ECO:0000256" key="2">
    <source>
        <dbReference type="ARBA" id="ARBA00012438"/>
    </source>
</evidence>
<dbReference type="PANTHER" id="PTHR24421:SF10">
    <property type="entry name" value="NITRATE_NITRITE SENSOR PROTEIN NARQ"/>
    <property type="match status" value="1"/>
</dbReference>
<keyword evidence="4" id="KW-0808">Transferase</keyword>
<evidence type="ECO:0000313" key="13">
    <source>
        <dbReference type="Proteomes" id="UP001145799"/>
    </source>
</evidence>
<keyword evidence="7" id="KW-0067">ATP-binding</keyword>
<organism evidence="11 13">
    <name type="scientific">Glycomyces lechevalierae</name>
    <dbReference type="NCBI Taxonomy" id="256034"/>
    <lineage>
        <taxon>Bacteria</taxon>
        <taxon>Bacillati</taxon>
        <taxon>Actinomycetota</taxon>
        <taxon>Actinomycetes</taxon>
        <taxon>Glycomycetales</taxon>
        <taxon>Glycomycetaceae</taxon>
        <taxon>Glycomyces</taxon>
    </lineage>
</organism>
<dbReference type="GO" id="GO:0000155">
    <property type="term" value="F:phosphorelay sensor kinase activity"/>
    <property type="evidence" value="ECO:0007669"/>
    <property type="project" value="InterPro"/>
</dbReference>
<dbReference type="EC" id="2.7.13.3" evidence="2"/>
<dbReference type="Proteomes" id="UP001183604">
    <property type="component" value="Unassembled WGS sequence"/>
</dbReference>
<feature type="domain" description="Signal transduction histidine kinase subgroup 3 dimerisation and phosphoacceptor" evidence="10">
    <location>
        <begin position="60"/>
        <end position="123"/>
    </location>
</feature>
<dbReference type="GO" id="GO:0046983">
    <property type="term" value="F:protein dimerization activity"/>
    <property type="evidence" value="ECO:0007669"/>
    <property type="project" value="InterPro"/>
</dbReference>
<dbReference type="EMBL" id="JAPZVQ010000028">
    <property type="protein sequence ID" value="MDA1388358.1"/>
    <property type="molecule type" value="Genomic_DNA"/>
</dbReference>
<keyword evidence="9" id="KW-0812">Transmembrane</keyword>
<dbReference type="RefSeq" id="WP_270124852.1">
    <property type="nucleotide sequence ID" value="NZ_BAAAOM010000005.1"/>
</dbReference>
<keyword evidence="9" id="KW-1133">Transmembrane helix</keyword>
<dbReference type="Pfam" id="PF07730">
    <property type="entry name" value="HisKA_3"/>
    <property type="match status" value="1"/>
</dbReference>
<evidence type="ECO:0000256" key="1">
    <source>
        <dbReference type="ARBA" id="ARBA00000085"/>
    </source>
</evidence>
<dbReference type="EMBL" id="JAVDYD010000001">
    <property type="protein sequence ID" value="MDR7338434.1"/>
    <property type="molecule type" value="Genomic_DNA"/>
</dbReference>
<dbReference type="Gene3D" id="1.20.5.1930">
    <property type="match status" value="1"/>
</dbReference>
<evidence type="ECO:0000313" key="14">
    <source>
        <dbReference type="Proteomes" id="UP001183604"/>
    </source>
</evidence>
<keyword evidence="6 11" id="KW-0418">Kinase</keyword>
<keyword evidence="5" id="KW-0547">Nucleotide-binding</keyword>
<protein>
    <recommendedName>
        <fullName evidence="2">histidine kinase</fullName>
        <ecNumber evidence="2">2.7.13.3</ecNumber>
    </recommendedName>
</protein>
<dbReference type="SUPFAM" id="SSF55874">
    <property type="entry name" value="ATPase domain of HSP90 chaperone/DNA topoisomerase II/histidine kinase"/>
    <property type="match status" value="1"/>
</dbReference>
<evidence type="ECO:0000259" key="10">
    <source>
        <dbReference type="Pfam" id="PF07730"/>
    </source>
</evidence>
<gene>
    <name evidence="12" type="ORF">J2S69_002153</name>
    <name evidence="11" type="ORF">O2L01_25415</name>
</gene>
<name>A0A9X3PYD3_9ACTN</name>
<evidence type="ECO:0000256" key="4">
    <source>
        <dbReference type="ARBA" id="ARBA00022679"/>
    </source>
</evidence>
<comment type="caution">
    <text evidence="11">The sequence shown here is derived from an EMBL/GenBank/DDBJ whole genome shotgun (WGS) entry which is preliminary data.</text>
</comment>
<dbReference type="GO" id="GO:0016020">
    <property type="term" value="C:membrane"/>
    <property type="evidence" value="ECO:0007669"/>
    <property type="project" value="InterPro"/>
</dbReference>
<keyword evidence="14" id="KW-1185">Reference proteome</keyword>
<dbReference type="GO" id="GO:0005524">
    <property type="term" value="F:ATP binding"/>
    <property type="evidence" value="ECO:0007669"/>
    <property type="project" value="UniProtKB-KW"/>
</dbReference>
<feature type="transmembrane region" description="Helical" evidence="9">
    <location>
        <begin position="26"/>
        <end position="43"/>
    </location>
</feature>
<evidence type="ECO:0000256" key="9">
    <source>
        <dbReference type="SAM" id="Phobius"/>
    </source>
</evidence>
<accession>A0A9X3PYD3</accession>
<reference evidence="11" key="1">
    <citation type="submission" date="2022-12" db="EMBL/GenBank/DDBJ databases">
        <title>Gycomyces niveus sp.nov., a novel actinomycete isolated from soil in Shouguang.</title>
        <authorList>
            <person name="Yang X."/>
        </authorList>
    </citation>
    <scope>NUCLEOTIDE SEQUENCE</scope>
    <source>
        <strain evidence="11">DSM 44724</strain>
    </source>
</reference>
<evidence type="ECO:0000313" key="12">
    <source>
        <dbReference type="EMBL" id="MDR7338434.1"/>
    </source>
</evidence>
<proteinExistence type="predicted"/>
<dbReference type="InterPro" id="IPR036890">
    <property type="entry name" value="HATPase_C_sf"/>
</dbReference>
<evidence type="ECO:0000256" key="7">
    <source>
        <dbReference type="ARBA" id="ARBA00022840"/>
    </source>
</evidence>
<keyword evidence="9" id="KW-0472">Membrane</keyword>
<dbReference type="PANTHER" id="PTHR24421">
    <property type="entry name" value="NITRATE/NITRITE SENSOR PROTEIN NARX-RELATED"/>
    <property type="match status" value="1"/>
</dbReference>
<feature type="transmembrane region" description="Helical" evidence="9">
    <location>
        <begin position="269"/>
        <end position="290"/>
    </location>
</feature>
<dbReference type="InterPro" id="IPR011712">
    <property type="entry name" value="Sig_transdc_His_kin_sub3_dim/P"/>
</dbReference>
<dbReference type="InterPro" id="IPR050482">
    <property type="entry name" value="Sensor_HK_TwoCompSys"/>
</dbReference>
<sequence length="293" mass="30622">MRGLLAAIAIVLVEFALLATLPAGPIPAGILALLAAAVVVALWQRYRSSLREQEVAVERERLRLASDMHDRIGRRLGLAAVQVAALEVRETDPERRAETRQVGDTVRAAVEDLHGLVSLLRTGSATEAKFDAAEAAMLAAAFMEAGVSVELRHEGEPGLLPAVAARAAYAVLEEGLANAAKHAPGERVRATITWEADALLVAVENPLPADASASDLPDLPGGHGLAGLRERVDAAGGLLDHRADVGRFRLSAMLPVPATRPQLPRAARAAAIGTVVLLLVLLPLTSIAGVQTG</sequence>
<keyword evidence="3" id="KW-0597">Phosphoprotein</keyword>
<evidence type="ECO:0000256" key="8">
    <source>
        <dbReference type="ARBA" id="ARBA00023012"/>
    </source>
</evidence>
<evidence type="ECO:0000256" key="3">
    <source>
        <dbReference type="ARBA" id="ARBA00022553"/>
    </source>
</evidence>
<reference evidence="12 14" key="2">
    <citation type="submission" date="2023-07" db="EMBL/GenBank/DDBJ databases">
        <title>Sequencing the genomes of 1000 actinobacteria strains.</title>
        <authorList>
            <person name="Klenk H.-P."/>
        </authorList>
    </citation>
    <scope>NUCLEOTIDE SEQUENCE [LARGE SCALE GENOMIC DNA]</scope>
    <source>
        <strain evidence="12 14">DSM 44724</strain>
    </source>
</reference>
<dbReference type="AlphaFoldDB" id="A0A9X3PYD3"/>
<comment type="catalytic activity">
    <reaction evidence="1">
        <text>ATP + protein L-histidine = ADP + protein N-phospho-L-histidine.</text>
        <dbReference type="EC" id="2.7.13.3"/>
    </reaction>
</comment>